<dbReference type="EMBL" id="KU299048">
    <property type="protein sequence ID" value="AND83003.1"/>
    <property type="molecule type" value="Genomic_RNA"/>
</dbReference>
<reference evidence="7" key="1">
    <citation type="journal article" date="2016" name="J. Virol.">
        <title>Identification of diverse mycoviruses through metatranscriptomics characterization of the viromes of five major fungal plant pathogens.</title>
        <authorList>
            <person name="Marzano S.-Y.L."/>
            <person name="Nelson B.D."/>
            <person name="Ajayi-Oyetunde O."/>
            <person name="Bradley C.A."/>
            <person name="Hughes T.J."/>
            <person name="Hartman G.L."/>
            <person name="Eastburn D.M."/>
            <person name="Domier L.L."/>
        </authorList>
    </citation>
    <scope>NUCLEOTIDE SEQUENCE</scope>
    <source>
        <strain evidence="7">OA-1</strain>
    </source>
</reference>
<dbReference type="SUPFAM" id="SSF56672">
    <property type="entry name" value="DNA/RNA polymerases"/>
    <property type="match status" value="1"/>
</dbReference>
<evidence type="ECO:0000256" key="5">
    <source>
        <dbReference type="ARBA" id="ARBA00022953"/>
    </source>
</evidence>
<evidence type="ECO:0000256" key="4">
    <source>
        <dbReference type="ARBA" id="ARBA00022741"/>
    </source>
</evidence>
<sequence length="603" mass="71004">MKFQVLKNLVFQERIKLARRPGFNAWEWPTDQKLRRDEWLLRMIRRRYLEADVQKMLTNRRSLGTDEAVVKDFFTNEFPKHHIVRDEHYERALRVVAEQMKPNRTLHPVSFPDLRAYPATLNVSAELPWTDPTWKFTPQGRDVDAETGQPRVRLPNQTKLRKFANGTTVPAYLRWKQELELIKDSDTSYHNLYNEIFDLNRRLVHQIKHGYHPFWKNGKPVPYQRLKLHLRTHVVSEDKPDKVRAVFGAPKLLLHTELMFIWPLQATYQNTDAGRLFWGREIGRGGWKQLLHEMHSHTQNTYISMDWSGFDRRLLHELITDVHKIWRTYFDFTSYEPTTRYPNPEVDPATIENIWNWMTNAILQTPIELPNGEVWSWRHNGFGSGYQQTQLMDTFCNMIMTYTVLSKLGVDIESPLFKSRFQGDDAILTFPEPMYFIYGRNFLSMMKKEAELYFNAKLSDDKSGIGDHPNSLYALGYNNRYGMPYRTDEDLLSHLFFPERPQDYGRLAASAMGLAHASLGCSKQFYDLCQDIWNAIVIEKQIQPNWKQLKWMKRAGMEEVLESLQTGEFPEYNDLLAAGITTVERTEREKQKSWPTIPKGLTG</sequence>
<evidence type="ECO:0000256" key="3">
    <source>
        <dbReference type="ARBA" id="ARBA00022695"/>
    </source>
</evidence>
<dbReference type="Pfam" id="PF00680">
    <property type="entry name" value="RdRP_1"/>
    <property type="match status" value="1"/>
</dbReference>
<keyword evidence="3" id="KW-0548">Nucleotidyltransferase</keyword>
<keyword evidence="1 7" id="KW-0696">RNA-directed RNA polymerase</keyword>
<dbReference type="GO" id="GO:0003723">
    <property type="term" value="F:RNA binding"/>
    <property type="evidence" value="ECO:0007669"/>
    <property type="project" value="InterPro"/>
</dbReference>
<keyword evidence="2" id="KW-0808">Transferase</keyword>
<evidence type="ECO:0000256" key="2">
    <source>
        <dbReference type="ARBA" id="ARBA00022679"/>
    </source>
</evidence>
<dbReference type="GO" id="GO:0000166">
    <property type="term" value="F:nucleotide binding"/>
    <property type="evidence" value="ECO:0007669"/>
    <property type="project" value="UniProtKB-KW"/>
</dbReference>
<evidence type="ECO:0000313" key="7">
    <source>
        <dbReference type="EMBL" id="AND83003.1"/>
    </source>
</evidence>
<organism evidence="7">
    <name type="scientific">Rhizoctonia solani partitivirus 1</name>
    <dbReference type="NCBI Taxonomy" id="1848504"/>
    <lineage>
        <taxon>Viruses</taxon>
        <taxon>Riboviria</taxon>
        <taxon>Orthornavirae</taxon>
        <taxon>Pisuviricota</taxon>
        <taxon>Duplopiviricetes</taxon>
        <taxon>Durnavirales</taxon>
        <taxon>Partitiviridae</taxon>
    </lineage>
</organism>
<accession>A0A172QER9</accession>
<keyword evidence="5" id="KW-0693">Viral RNA replication</keyword>
<dbReference type="GO" id="GO:0003968">
    <property type="term" value="F:RNA-directed RNA polymerase activity"/>
    <property type="evidence" value="ECO:0007669"/>
    <property type="project" value="UniProtKB-KW"/>
</dbReference>
<keyword evidence="4" id="KW-0547">Nucleotide-binding</keyword>
<dbReference type="InterPro" id="IPR043502">
    <property type="entry name" value="DNA/RNA_pol_sf"/>
</dbReference>
<dbReference type="Gene3D" id="3.30.70.270">
    <property type="match status" value="1"/>
</dbReference>
<dbReference type="InterPro" id="IPR001205">
    <property type="entry name" value="RNA-dir_pol_C"/>
</dbReference>
<proteinExistence type="predicted"/>
<feature type="non-terminal residue" evidence="7">
    <location>
        <position position="1"/>
    </location>
</feature>
<dbReference type="GO" id="GO:0006351">
    <property type="term" value="P:DNA-templated transcription"/>
    <property type="evidence" value="ECO:0007669"/>
    <property type="project" value="InterPro"/>
</dbReference>
<evidence type="ECO:0000259" key="6">
    <source>
        <dbReference type="Pfam" id="PF00680"/>
    </source>
</evidence>
<evidence type="ECO:0000256" key="1">
    <source>
        <dbReference type="ARBA" id="ARBA00022484"/>
    </source>
</evidence>
<feature type="domain" description="RNA-directed RNA polymerase C-terminal" evidence="6">
    <location>
        <begin position="203"/>
        <end position="448"/>
    </location>
</feature>
<feature type="non-terminal residue" evidence="7">
    <location>
        <position position="603"/>
    </location>
</feature>
<protein>
    <submittedName>
        <fullName evidence="7">RNA-dependent RNA polymerase</fullName>
    </submittedName>
</protein>
<name>A0A172QER9_9VIRU</name>
<dbReference type="InterPro" id="IPR043128">
    <property type="entry name" value="Rev_trsase/Diguanyl_cyclase"/>
</dbReference>